<dbReference type="PANTHER" id="PTHR31060:SF5">
    <property type="entry name" value="PRLI-INTERACTING FACTOR G, PUTATIVE, EXPRESSED-RELATED"/>
    <property type="match status" value="1"/>
</dbReference>
<organism evidence="5 6">
    <name type="scientific">Papaver nudicaule</name>
    <name type="common">Iceland poppy</name>
    <dbReference type="NCBI Taxonomy" id="74823"/>
    <lineage>
        <taxon>Eukaryota</taxon>
        <taxon>Viridiplantae</taxon>
        <taxon>Streptophyta</taxon>
        <taxon>Embryophyta</taxon>
        <taxon>Tracheophyta</taxon>
        <taxon>Spermatophyta</taxon>
        <taxon>Magnoliopsida</taxon>
        <taxon>Ranunculales</taxon>
        <taxon>Papaveraceae</taxon>
        <taxon>Papaveroideae</taxon>
        <taxon>Papaver</taxon>
    </lineage>
</organism>
<keyword evidence="6" id="KW-1185">Reference proteome</keyword>
<comment type="caution">
    <text evidence="5">The sequence shown here is derived from an EMBL/GenBank/DDBJ whole genome shotgun (WGS) entry which is preliminary data.</text>
</comment>
<dbReference type="Pfam" id="PF25553">
    <property type="entry name" value="BTB-POZ_ANK-like"/>
    <property type="match status" value="1"/>
</dbReference>
<gene>
    <name evidence="5" type="ORF">MKW94_013403</name>
</gene>
<protein>
    <recommendedName>
        <fullName evidence="4">At3g05675-like ankyrin-like domain-containing protein</fullName>
    </recommendedName>
</protein>
<evidence type="ECO:0000256" key="2">
    <source>
        <dbReference type="ARBA" id="ARBA00004906"/>
    </source>
</evidence>
<name>A0AA41S727_PAPNU</name>
<dbReference type="InterPro" id="IPR038920">
    <property type="entry name" value="At3g05675-like"/>
</dbReference>
<accession>A0AA41S727</accession>
<comment type="pathway">
    <text evidence="2">Protein modification; protein ubiquitination.</text>
</comment>
<sequence>MEVVLKTYGNEGRREGKSLVWKLLRANGSLLSDANYAKTFNKIILSSCQSCLSSLLDLFKNAENCSLLCYNYVVDEQISVVADNLSWLLDILIDRRAAEEFALMWANQQKLANLHSKTKTHSRHLVSCITTRLLIGAGNGEIRLAKDTRQLLLQTWFQPLVDDFSRLRKLSSFDPRVVEENVERAILDLTPENQRSLLLAWYECFLKNGGDKCPDLRIAFQGWCRRTFSKTPPHLSLLFK</sequence>
<comment type="function">
    <text evidence="1">May act as a substrate-specific adapter of an E3 ubiquitin-protein ligase complex (CUL3-RBX1-BTB) which mediates the ubiquitination and subsequent proteasomal degradation of target proteins.</text>
</comment>
<evidence type="ECO:0000256" key="3">
    <source>
        <dbReference type="ARBA" id="ARBA00022786"/>
    </source>
</evidence>
<evidence type="ECO:0000259" key="4">
    <source>
        <dbReference type="Pfam" id="PF25553"/>
    </source>
</evidence>
<dbReference type="EMBL" id="JAJJMA010078928">
    <property type="protein sequence ID" value="MCL7028388.1"/>
    <property type="molecule type" value="Genomic_DNA"/>
</dbReference>
<dbReference type="PANTHER" id="PTHR31060">
    <property type="entry name" value="OSJNBA0011J08.25 PROTEIN-RELATED"/>
    <property type="match status" value="1"/>
</dbReference>
<feature type="domain" description="At3g05675-like ankyrin-like" evidence="4">
    <location>
        <begin position="4"/>
        <end position="230"/>
    </location>
</feature>
<keyword evidence="3" id="KW-0833">Ubl conjugation pathway</keyword>
<evidence type="ECO:0000256" key="1">
    <source>
        <dbReference type="ARBA" id="ARBA00002668"/>
    </source>
</evidence>
<reference evidence="5" key="1">
    <citation type="submission" date="2022-03" db="EMBL/GenBank/DDBJ databases">
        <title>A functionally conserved STORR gene fusion in Papaver species that diverged 16.8 million years ago.</title>
        <authorList>
            <person name="Catania T."/>
        </authorList>
    </citation>
    <scope>NUCLEOTIDE SEQUENCE</scope>
    <source>
        <strain evidence="5">S-191538</strain>
    </source>
</reference>
<dbReference type="Proteomes" id="UP001177140">
    <property type="component" value="Unassembled WGS sequence"/>
</dbReference>
<proteinExistence type="predicted"/>
<dbReference type="AlphaFoldDB" id="A0AA41S727"/>
<evidence type="ECO:0000313" key="5">
    <source>
        <dbReference type="EMBL" id="MCL7028388.1"/>
    </source>
</evidence>
<dbReference type="InterPro" id="IPR058039">
    <property type="entry name" value="At3g05675-like_ankyrin"/>
</dbReference>
<evidence type="ECO:0000313" key="6">
    <source>
        <dbReference type="Proteomes" id="UP001177140"/>
    </source>
</evidence>